<evidence type="ECO:0000313" key="15">
    <source>
        <dbReference type="Proteomes" id="UP000285092"/>
    </source>
</evidence>
<dbReference type="InterPro" id="IPR036942">
    <property type="entry name" value="Beta-barrel_TonB_sf"/>
</dbReference>
<dbReference type="InterPro" id="IPR012910">
    <property type="entry name" value="Plug_dom"/>
</dbReference>
<evidence type="ECO:0000256" key="10">
    <source>
        <dbReference type="SAM" id="MobiDB-lite"/>
    </source>
</evidence>
<feature type="region of interest" description="Disordered" evidence="10">
    <location>
        <begin position="664"/>
        <end position="683"/>
    </location>
</feature>
<evidence type="ECO:0000256" key="7">
    <source>
        <dbReference type="ARBA" id="ARBA00023237"/>
    </source>
</evidence>
<feature type="signal peptide" evidence="11">
    <location>
        <begin position="1"/>
        <end position="23"/>
    </location>
</feature>
<dbReference type="PANTHER" id="PTHR47234">
    <property type="match status" value="1"/>
</dbReference>
<evidence type="ECO:0000256" key="8">
    <source>
        <dbReference type="PROSITE-ProRule" id="PRU01360"/>
    </source>
</evidence>
<feature type="chain" id="PRO_5019199028" evidence="11">
    <location>
        <begin position="24"/>
        <end position="948"/>
    </location>
</feature>
<dbReference type="PANTHER" id="PTHR47234:SF2">
    <property type="entry name" value="TONB-DEPENDENT RECEPTOR"/>
    <property type="match status" value="1"/>
</dbReference>
<gene>
    <name evidence="14" type="ORF">D2V04_00305</name>
</gene>
<protein>
    <submittedName>
        <fullName evidence="14">TonB-dependent receptor</fullName>
    </submittedName>
</protein>
<dbReference type="AlphaFoldDB" id="A0A418NMD0"/>
<keyword evidence="4 8" id="KW-0812">Transmembrane</keyword>
<evidence type="ECO:0000256" key="5">
    <source>
        <dbReference type="ARBA" id="ARBA00023077"/>
    </source>
</evidence>
<evidence type="ECO:0000256" key="1">
    <source>
        <dbReference type="ARBA" id="ARBA00004571"/>
    </source>
</evidence>
<keyword evidence="3 8" id="KW-1134">Transmembrane beta strand</keyword>
<keyword evidence="14" id="KW-0675">Receptor</keyword>
<evidence type="ECO:0000256" key="4">
    <source>
        <dbReference type="ARBA" id="ARBA00022692"/>
    </source>
</evidence>
<accession>A0A418NMD0</accession>
<evidence type="ECO:0000256" key="2">
    <source>
        <dbReference type="ARBA" id="ARBA00022448"/>
    </source>
</evidence>
<proteinExistence type="inferred from homology"/>
<dbReference type="Pfam" id="PF07715">
    <property type="entry name" value="Plug"/>
    <property type="match status" value="1"/>
</dbReference>
<feature type="compositionally biased region" description="Polar residues" evidence="10">
    <location>
        <begin position="664"/>
        <end position="681"/>
    </location>
</feature>
<evidence type="ECO:0000313" key="14">
    <source>
        <dbReference type="EMBL" id="RIV81588.1"/>
    </source>
</evidence>
<evidence type="ECO:0000256" key="9">
    <source>
        <dbReference type="RuleBase" id="RU003357"/>
    </source>
</evidence>
<comment type="similarity">
    <text evidence="8 9">Belongs to the TonB-dependent receptor family.</text>
</comment>
<evidence type="ECO:0000259" key="13">
    <source>
        <dbReference type="Pfam" id="PF07715"/>
    </source>
</evidence>
<comment type="caution">
    <text evidence="14">The sequence shown here is derived from an EMBL/GenBank/DDBJ whole genome shotgun (WGS) entry which is preliminary data.</text>
</comment>
<keyword evidence="15" id="KW-1185">Reference proteome</keyword>
<keyword evidence="7 8" id="KW-0998">Cell outer membrane</keyword>
<dbReference type="Proteomes" id="UP000285092">
    <property type="component" value="Unassembled WGS sequence"/>
</dbReference>
<dbReference type="GO" id="GO:0009279">
    <property type="term" value="C:cell outer membrane"/>
    <property type="evidence" value="ECO:0007669"/>
    <property type="project" value="UniProtKB-SubCell"/>
</dbReference>
<keyword evidence="5 9" id="KW-0798">TonB box</keyword>
<reference evidence="14 15" key="1">
    <citation type="submission" date="2018-08" db="EMBL/GenBank/DDBJ databases">
        <title>Altererythrobacter sp.Ery1 and Ery12, the genome sequencing of novel strains in genus Alterythrobacter.</title>
        <authorList>
            <person name="Cheng H."/>
            <person name="Wu Y.-H."/>
            <person name="Fang C."/>
            <person name="Xu X.-W."/>
        </authorList>
    </citation>
    <scope>NUCLEOTIDE SEQUENCE [LARGE SCALE GENOMIC DNA]</scope>
    <source>
        <strain evidence="14 15">Ery1</strain>
    </source>
</reference>
<dbReference type="InterPro" id="IPR039426">
    <property type="entry name" value="TonB-dep_rcpt-like"/>
</dbReference>
<keyword evidence="2 8" id="KW-0813">Transport</keyword>
<comment type="subcellular location">
    <subcellularLocation>
        <location evidence="1 8">Cell outer membrane</location>
        <topology evidence="1 8">Multi-pass membrane protein</topology>
    </subcellularLocation>
</comment>
<evidence type="ECO:0000256" key="3">
    <source>
        <dbReference type="ARBA" id="ARBA00022452"/>
    </source>
</evidence>
<name>A0A418NMD0_9SPHN</name>
<dbReference type="EMBL" id="QXFK01000002">
    <property type="protein sequence ID" value="RIV81588.1"/>
    <property type="molecule type" value="Genomic_DNA"/>
</dbReference>
<dbReference type="SUPFAM" id="SSF56935">
    <property type="entry name" value="Porins"/>
    <property type="match status" value="1"/>
</dbReference>
<dbReference type="Gene3D" id="2.170.130.10">
    <property type="entry name" value="TonB-dependent receptor, plug domain"/>
    <property type="match status" value="1"/>
</dbReference>
<evidence type="ECO:0000256" key="6">
    <source>
        <dbReference type="ARBA" id="ARBA00023136"/>
    </source>
</evidence>
<keyword evidence="6 8" id="KW-0472">Membrane</keyword>
<dbReference type="Pfam" id="PF00593">
    <property type="entry name" value="TonB_dep_Rec_b-barrel"/>
    <property type="match status" value="1"/>
</dbReference>
<feature type="domain" description="TonB-dependent receptor-like beta-barrel" evidence="12">
    <location>
        <begin position="507"/>
        <end position="906"/>
    </location>
</feature>
<dbReference type="PROSITE" id="PS52016">
    <property type="entry name" value="TONB_DEPENDENT_REC_3"/>
    <property type="match status" value="1"/>
</dbReference>
<evidence type="ECO:0000259" key="12">
    <source>
        <dbReference type="Pfam" id="PF00593"/>
    </source>
</evidence>
<sequence>MGRNLSSAVALATSLLYTSVAFAQDASSPATQGLEDNAPEVASGAPSGVIVVTGTRIQRDGYNAPTPLTVIGTDDIEATAPANIADFVNEIPSVVGSSTPANSNLSMSSGLAGLNTINLRSLGSSRTLVLLNGQRSVGSAIGGQVDVNTFPQGLISGVEVVTGGASAAYGSDAVSGVVNFILDDDYTGFKVGAETGITTYGDAPSHRFDATFGTPFADGRGHILLNGELAIREGLHGVPRDWNDKGWYLVNNPAYAVGNGEPERLVTNMAGLSLATPGGLITSGSLAGTYFGQGGTLGQFDYGTRRDPWIIGGDWAMTQVNDDQSLDPEENRRSVFGRISYQIAPWLNVFGQASYARSRNRGQLGIQRNQGNVTIMADNAFLPDSIRQALADAGETSFRFGTTNADLPVRTNDGKRSVQRYVVGANGEFDLLGKSARWDAYYQLGIAKTREMAVGITNNARLAAATDAVFAPADNALGVAEGTIVCRSSLAEPGNGCIPLNRFGIGVADPDAVAWVVGNPYRNQRFQQDVFAANLSFDAFDLPAGAVAVALGGEHRREKVRGFVDPQYQSGWFVGNFLPSFGEYSVTEGYLELLVPVLDSLDVNGAIRATDYSTSGYVTTWKLGATFEPIEGLRFRATRSRDIRAPNLGELFTAGSTRTNTVIDPFNDNQSTPFSGTSRGNPNLDPEKADQWGVGVVFQPHFVPGFSVSVDYYDIEIDDAIDSLDAQIILDRCYEGVEEYCAAIVRGPNEFGTNLQIFESPFNFAEQRARGLDFETSYSTDVGPGTFSLRGMATLYLENTVDNGIDPAIDIVGENTDGGNPEFLYRMMASWENGPLRLNLVGRGISSGTYDNSYIVCTEGCPESSATGRTINTNHIDGAFYLDASAHHDFAVGAADLRLFLSITNVLDKDPPVVASGPAGSAYATPATNQSLYDLLGRTFRVGAKISF</sequence>
<dbReference type="Gene3D" id="2.40.170.20">
    <property type="entry name" value="TonB-dependent receptor, beta-barrel domain"/>
    <property type="match status" value="1"/>
</dbReference>
<evidence type="ECO:0000256" key="11">
    <source>
        <dbReference type="SAM" id="SignalP"/>
    </source>
</evidence>
<dbReference type="OrthoDB" id="7614575at2"/>
<dbReference type="InterPro" id="IPR000531">
    <property type="entry name" value="Beta-barrel_TonB"/>
</dbReference>
<feature type="domain" description="TonB-dependent receptor plug" evidence="13">
    <location>
        <begin position="63"/>
        <end position="177"/>
    </location>
</feature>
<dbReference type="InterPro" id="IPR037066">
    <property type="entry name" value="Plug_dom_sf"/>
</dbReference>
<organism evidence="14 15">
    <name type="scientific">Pelagerythrobacter aerophilus</name>
    <dbReference type="NCBI Taxonomy" id="2306995"/>
    <lineage>
        <taxon>Bacteria</taxon>
        <taxon>Pseudomonadati</taxon>
        <taxon>Pseudomonadota</taxon>
        <taxon>Alphaproteobacteria</taxon>
        <taxon>Sphingomonadales</taxon>
        <taxon>Erythrobacteraceae</taxon>
        <taxon>Pelagerythrobacter</taxon>
    </lineage>
</organism>
<keyword evidence="11" id="KW-0732">Signal</keyword>